<sequence length="157" mass="17140">MDETNQEVLALGTEAENGDAPYPGRERRRPRPETPIGYIQGLPAKVVLDRLPVPVLVVHEDGTVVYANLAFEELLGYERHDMTDRGAEVIFLDLDAGTSATSQLRDKAGSVVELAHTDGSAVRAVVSDSALLRDDDPVVLVAFHDVTEQLWAHGRVE</sequence>
<proteinExistence type="predicted"/>
<dbReference type="AlphaFoldDB" id="A0A848KK20"/>
<evidence type="ECO:0000256" key="1">
    <source>
        <dbReference type="SAM" id="MobiDB-lite"/>
    </source>
</evidence>
<dbReference type="EMBL" id="VCQU01000007">
    <property type="protein sequence ID" value="NMN97354.1"/>
    <property type="molecule type" value="Genomic_DNA"/>
</dbReference>
<evidence type="ECO:0000259" key="2">
    <source>
        <dbReference type="PROSITE" id="PS50112"/>
    </source>
</evidence>
<reference evidence="3 4" key="2">
    <citation type="submission" date="2020-06" db="EMBL/GenBank/DDBJ databases">
        <title>Antribacter stalactiti gen. nov., sp. nov., a new member of the family Nacardiaceae isolated from a cave.</title>
        <authorList>
            <person name="Kim I.S."/>
        </authorList>
    </citation>
    <scope>NUCLEOTIDE SEQUENCE [LARGE SCALE GENOMIC DNA]</scope>
    <source>
        <strain evidence="3 4">YC2-7</strain>
    </source>
</reference>
<gene>
    <name evidence="3" type="ORF">FGL95_20165</name>
</gene>
<dbReference type="RefSeq" id="WP_169590159.1">
    <property type="nucleotide sequence ID" value="NZ_VCQU01000007.1"/>
</dbReference>
<accession>A0A848KK20</accession>
<organism evidence="3 4">
    <name type="scientific">Antrihabitans stalactiti</name>
    <dbReference type="NCBI Taxonomy" id="2584121"/>
    <lineage>
        <taxon>Bacteria</taxon>
        <taxon>Bacillati</taxon>
        <taxon>Actinomycetota</taxon>
        <taxon>Actinomycetes</taxon>
        <taxon>Mycobacteriales</taxon>
        <taxon>Nocardiaceae</taxon>
        <taxon>Antrihabitans</taxon>
    </lineage>
</organism>
<name>A0A848KK20_9NOCA</name>
<dbReference type="NCBIfam" id="TIGR00229">
    <property type="entry name" value="sensory_box"/>
    <property type="match status" value="1"/>
</dbReference>
<comment type="caution">
    <text evidence="3">The sequence shown here is derived from an EMBL/GenBank/DDBJ whole genome shotgun (WGS) entry which is preliminary data.</text>
</comment>
<dbReference type="SUPFAM" id="SSF55785">
    <property type="entry name" value="PYP-like sensor domain (PAS domain)"/>
    <property type="match status" value="1"/>
</dbReference>
<dbReference type="InterPro" id="IPR035965">
    <property type="entry name" value="PAS-like_dom_sf"/>
</dbReference>
<keyword evidence="4" id="KW-1185">Reference proteome</keyword>
<dbReference type="Gene3D" id="3.30.450.20">
    <property type="entry name" value="PAS domain"/>
    <property type="match status" value="1"/>
</dbReference>
<evidence type="ECO:0000313" key="3">
    <source>
        <dbReference type="EMBL" id="NMN97354.1"/>
    </source>
</evidence>
<dbReference type="PROSITE" id="PS50112">
    <property type="entry name" value="PAS"/>
    <property type="match status" value="1"/>
</dbReference>
<protein>
    <submittedName>
        <fullName evidence="3">PAS domain S-box protein</fullName>
    </submittedName>
</protein>
<reference evidence="3 4" key="1">
    <citation type="submission" date="2019-05" db="EMBL/GenBank/DDBJ databases">
        <authorList>
            <person name="Lee S.D."/>
        </authorList>
    </citation>
    <scope>NUCLEOTIDE SEQUENCE [LARGE SCALE GENOMIC DNA]</scope>
    <source>
        <strain evidence="3 4">YC2-7</strain>
    </source>
</reference>
<dbReference type="InterPro" id="IPR000014">
    <property type="entry name" value="PAS"/>
</dbReference>
<dbReference type="Proteomes" id="UP000535543">
    <property type="component" value="Unassembled WGS sequence"/>
</dbReference>
<dbReference type="CDD" id="cd00130">
    <property type="entry name" value="PAS"/>
    <property type="match status" value="1"/>
</dbReference>
<feature type="domain" description="PAS" evidence="2">
    <location>
        <begin position="47"/>
        <end position="85"/>
    </location>
</feature>
<dbReference type="Pfam" id="PF13426">
    <property type="entry name" value="PAS_9"/>
    <property type="match status" value="1"/>
</dbReference>
<feature type="region of interest" description="Disordered" evidence="1">
    <location>
        <begin position="1"/>
        <end position="33"/>
    </location>
</feature>
<evidence type="ECO:0000313" key="4">
    <source>
        <dbReference type="Proteomes" id="UP000535543"/>
    </source>
</evidence>
<dbReference type="SMART" id="SM00091">
    <property type="entry name" value="PAS"/>
    <property type="match status" value="1"/>
</dbReference>